<gene>
    <name evidence="1" type="ORF">ACPOL_4323</name>
</gene>
<dbReference type="EMBL" id="CP030840">
    <property type="protein sequence ID" value="AXC13598.1"/>
    <property type="molecule type" value="Genomic_DNA"/>
</dbReference>
<dbReference type="Proteomes" id="UP000253606">
    <property type="component" value="Chromosome"/>
</dbReference>
<dbReference type="KEGG" id="abas:ACPOL_4323"/>
<protein>
    <recommendedName>
        <fullName evidence="3">Peptidase S24/S26A/S26B/S26C domain-containing protein</fullName>
    </recommendedName>
</protein>
<accession>A0A2Z5G3B0</accession>
<proteinExistence type="predicted"/>
<name>A0A2Z5G3B0_9BACT</name>
<dbReference type="AlphaFoldDB" id="A0A2Z5G3B0"/>
<reference evidence="1 2" key="1">
    <citation type="journal article" date="2018" name="Front. Microbiol.">
        <title>Hydrolytic Capabilities as a Key to Environmental Success: Chitinolytic and Cellulolytic Acidobacteria From Acidic Sub-arctic Soils and Boreal Peatlands.</title>
        <authorList>
            <person name="Belova S.E."/>
            <person name="Ravin N.V."/>
            <person name="Pankratov T.A."/>
            <person name="Rakitin A.L."/>
            <person name="Ivanova A.A."/>
            <person name="Beletsky A.V."/>
            <person name="Mardanov A.V."/>
            <person name="Sinninghe Damste J.S."/>
            <person name="Dedysh S.N."/>
        </authorList>
    </citation>
    <scope>NUCLEOTIDE SEQUENCE [LARGE SCALE GENOMIC DNA]</scope>
    <source>
        <strain evidence="1 2">SBC82</strain>
    </source>
</reference>
<dbReference type="RefSeq" id="WP_150133067.1">
    <property type="nucleotide sequence ID" value="NZ_CP030840.1"/>
</dbReference>
<evidence type="ECO:0000313" key="1">
    <source>
        <dbReference type="EMBL" id="AXC13598.1"/>
    </source>
</evidence>
<keyword evidence="2" id="KW-1185">Reference proteome</keyword>
<organism evidence="1 2">
    <name type="scientific">Acidisarcina polymorpha</name>
    <dbReference type="NCBI Taxonomy" id="2211140"/>
    <lineage>
        <taxon>Bacteria</taxon>
        <taxon>Pseudomonadati</taxon>
        <taxon>Acidobacteriota</taxon>
        <taxon>Terriglobia</taxon>
        <taxon>Terriglobales</taxon>
        <taxon>Acidobacteriaceae</taxon>
        <taxon>Acidisarcina</taxon>
    </lineage>
</organism>
<sequence>MSREHISNFLRRKRGLSPGTADKFMGALGLTVADLTREGKPDLTENRPQLPPASFRSVPLVNSATALHDPQLSSRVTLDFIPIRKGLLEALRDKCSSTRRRQWERFVAVQIGEEDARFMQPKIPARAIVLLDRHYTSAIGYSPNERTVYAVQVKGVLAFRYLQQTGRQLLLSGDNSAYVPTLLPFGAGQAAGDLIVGRVFLVLSET</sequence>
<evidence type="ECO:0008006" key="3">
    <source>
        <dbReference type="Google" id="ProtNLM"/>
    </source>
</evidence>
<evidence type="ECO:0000313" key="2">
    <source>
        <dbReference type="Proteomes" id="UP000253606"/>
    </source>
</evidence>
<dbReference type="OrthoDB" id="129783at2"/>